<feature type="compositionally biased region" description="Pro residues" evidence="1">
    <location>
        <begin position="86"/>
        <end position="96"/>
    </location>
</feature>
<proteinExistence type="predicted"/>
<evidence type="ECO:0000256" key="2">
    <source>
        <dbReference type="SAM" id="SignalP"/>
    </source>
</evidence>
<sequence>MRRLTARVAVAGALAAVPLAALAIPASAATTDNGAPAVSQIADPDWNHGRGDQDRGDRAGGNHDRGDQDRAHPGDRDQGPDQPRQQPFPLPPTGSA</sequence>
<evidence type="ECO:0000313" key="3">
    <source>
        <dbReference type="EMBL" id="APA98013.1"/>
    </source>
</evidence>
<dbReference type="EMBL" id="CP017839">
    <property type="protein sequence ID" value="APA98013.1"/>
    <property type="molecule type" value="Genomic_DNA"/>
</dbReference>
<feature type="compositionally biased region" description="Basic and acidic residues" evidence="1">
    <location>
        <begin position="45"/>
        <end position="79"/>
    </location>
</feature>
<feature type="region of interest" description="Disordered" evidence="1">
    <location>
        <begin position="29"/>
        <end position="96"/>
    </location>
</feature>
<dbReference type="KEGG" id="nsr:NS506_03965"/>
<feature type="signal peptide" evidence="2">
    <location>
        <begin position="1"/>
        <end position="28"/>
    </location>
</feature>
<gene>
    <name evidence="3" type="ORF">NS506_03965</name>
</gene>
<feature type="chain" id="PRO_5044833326" evidence="2">
    <location>
        <begin position="29"/>
        <end position="96"/>
    </location>
</feature>
<organism evidence="3 4">
    <name type="scientific">Nocardia seriolae</name>
    <dbReference type="NCBI Taxonomy" id="37332"/>
    <lineage>
        <taxon>Bacteria</taxon>
        <taxon>Bacillati</taxon>
        <taxon>Actinomycetota</taxon>
        <taxon>Actinomycetes</taxon>
        <taxon>Mycobacteriales</taxon>
        <taxon>Nocardiaceae</taxon>
        <taxon>Nocardia</taxon>
    </lineage>
</organism>
<accession>A0ABC8AVB1</accession>
<keyword evidence="2" id="KW-0732">Signal</keyword>
<evidence type="ECO:0000256" key="1">
    <source>
        <dbReference type="SAM" id="MobiDB-lite"/>
    </source>
</evidence>
<protein>
    <submittedName>
        <fullName evidence="3">Uncharacterized protein</fullName>
    </submittedName>
</protein>
<evidence type="ECO:0000313" key="4">
    <source>
        <dbReference type="Proteomes" id="UP000180166"/>
    </source>
</evidence>
<dbReference type="AlphaFoldDB" id="A0ABC8AVB1"/>
<dbReference type="Proteomes" id="UP000180166">
    <property type="component" value="Chromosome"/>
</dbReference>
<name>A0ABC8AVB1_9NOCA</name>
<reference evidence="3 4" key="1">
    <citation type="submission" date="2016-10" db="EMBL/GenBank/DDBJ databases">
        <title>Genome sequence of Nocardia seriolae strain EM150506, isolated from Anguila japonica.</title>
        <authorList>
            <person name="Han H.-J."/>
        </authorList>
    </citation>
    <scope>NUCLEOTIDE SEQUENCE [LARGE SCALE GENOMIC DNA]</scope>
    <source>
        <strain evidence="3 4">EM150506</strain>
    </source>
</reference>